<dbReference type="Pfam" id="PF13960">
    <property type="entry name" value="DUF4218"/>
    <property type="match status" value="1"/>
</dbReference>
<name>A0AAD9U742_9ROSI</name>
<evidence type="ECO:0000259" key="1">
    <source>
        <dbReference type="Pfam" id="PF13960"/>
    </source>
</evidence>
<protein>
    <recommendedName>
        <fullName evidence="1">DUF4218 domain-containing protein</fullName>
    </recommendedName>
</protein>
<accession>A0AAD9U742</accession>
<evidence type="ECO:0000313" key="3">
    <source>
        <dbReference type="Proteomes" id="UP001280121"/>
    </source>
</evidence>
<dbReference type="EMBL" id="JANJYI010000005">
    <property type="protein sequence ID" value="KAK2648715.1"/>
    <property type="molecule type" value="Genomic_DNA"/>
</dbReference>
<evidence type="ECO:0000313" key="2">
    <source>
        <dbReference type="EMBL" id="KAK2648715.1"/>
    </source>
</evidence>
<dbReference type="PANTHER" id="PTHR48258">
    <property type="entry name" value="DUF4218 DOMAIN-CONTAINING PROTEIN-RELATED"/>
    <property type="match status" value="1"/>
</dbReference>
<reference evidence="2" key="1">
    <citation type="journal article" date="2023" name="Plant J.">
        <title>Genome sequences and population genomics provide insights into the demographic history, inbreeding, and mutation load of two 'living fossil' tree species of Dipteronia.</title>
        <authorList>
            <person name="Feng Y."/>
            <person name="Comes H.P."/>
            <person name="Chen J."/>
            <person name="Zhu S."/>
            <person name="Lu R."/>
            <person name="Zhang X."/>
            <person name="Li P."/>
            <person name="Qiu J."/>
            <person name="Olsen K.M."/>
            <person name="Qiu Y."/>
        </authorList>
    </citation>
    <scope>NUCLEOTIDE SEQUENCE</scope>
    <source>
        <strain evidence="2">KIB01</strain>
    </source>
</reference>
<dbReference type="InterPro" id="IPR025452">
    <property type="entry name" value="DUF4218"/>
</dbReference>
<sequence>MIGDKDETNQRKMYQCGRKYLFSLLYHIRRICQSVVSREEMVLLEDEVVETLCMLGRYFPPSFFDIMVHLTIHLGLKAKINSIRDDLPKSSLMNLKEDAFAKGHNQSSESCEEVSTAPITSPNDWMGSGELVVECRWSSSDPNAHVPIGPNAIRVWVDRVANYVKWIANVEENLFSLLFP</sequence>
<dbReference type="AlphaFoldDB" id="A0AAD9U742"/>
<keyword evidence="3" id="KW-1185">Reference proteome</keyword>
<feature type="domain" description="DUF4218" evidence="1">
    <location>
        <begin position="32"/>
        <end position="81"/>
    </location>
</feature>
<dbReference type="Proteomes" id="UP001280121">
    <property type="component" value="Unassembled WGS sequence"/>
</dbReference>
<gene>
    <name evidence="2" type="ORF">Ddye_016204</name>
</gene>
<proteinExistence type="predicted"/>
<organism evidence="2 3">
    <name type="scientific">Dipteronia dyeriana</name>
    <dbReference type="NCBI Taxonomy" id="168575"/>
    <lineage>
        <taxon>Eukaryota</taxon>
        <taxon>Viridiplantae</taxon>
        <taxon>Streptophyta</taxon>
        <taxon>Embryophyta</taxon>
        <taxon>Tracheophyta</taxon>
        <taxon>Spermatophyta</taxon>
        <taxon>Magnoliopsida</taxon>
        <taxon>eudicotyledons</taxon>
        <taxon>Gunneridae</taxon>
        <taxon>Pentapetalae</taxon>
        <taxon>rosids</taxon>
        <taxon>malvids</taxon>
        <taxon>Sapindales</taxon>
        <taxon>Sapindaceae</taxon>
        <taxon>Hippocastanoideae</taxon>
        <taxon>Acereae</taxon>
        <taxon>Dipteronia</taxon>
    </lineage>
</organism>
<comment type="caution">
    <text evidence="2">The sequence shown here is derived from an EMBL/GenBank/DDBJ whole genome shotgun (WGS) entry which is preliminary data.</text>
</comment>